<protein>
    <submittedName>
        <fullName evidence="1">Uncharacterized protein</fullName>
    </submittedName>
</protein>
<reference evidence="1 2" key="1">
    <citation type="submission" date="2022-04" db="EMBL/GenBank/DDBJ databases">
        <title>Positive selection, recombination, and allopatry shape intraspecific diversity of widespread and dominant cyanobacteria.</title>
        <authorList>
            <person name="Wei J."/>
            <person name="Shu W."/>
            <person name="Hu C."/>
        </authorList>
    </citation>
    <scope>NUCLEOTIDE SEQUENCE [LARGE SCALE GENOMIC DNA]</scope>
    <source>
        <strain evidence="1 2">GB2-A4</strain>
    </source>
</reference>
<dbReference type="Proteomes" id="UP001464891">
    <property type="component" value="Unassembled WGS sequence"/>
</dbReference>
<sequence>MQEKLLISPKQKEELFHTELVKHGVPFYKAAKVANILVSAPSDETLTEEEIQLAKDACREWLKQRKRLDLVLRTVETVNLNRNKRSS</sequence>
<keyword evidence="2" id="KW-1185">Reference proteome</keyword>
<organism evidence="1 2">
    <name type="scientific">Trichocoleus desertorum GB2-A4</name>
    <dbReference type="NCBI Taxonomy" id="2933944"/>
    <lineage>
        <taxon>Bacteria</taxon>
        <taxon>Bacillati</taxon>
        <taxon>Cyanobacteriota</taxon>
        <taxon>Cyanophyceae</taxon>
        <taxon>Leptolyngbyales</taxon>
        <taxon>Trichocoleusaceae</taxon>
        <taxon>Trichocoleus</taxon>
    </lineage>
</organism>
<gene>
    <name evidence="1" type="ORF">NC998_03755</name>
</gene>
<comment type="caution">
    <text evidence="1">The sequence shown here is derived from an EMBL/GenBank/DDBJ whole genome shotgun (WGS) entry which is preliminary data.</text>
</comment>
<evidence type="ECO:0000313" key="2">
    <source>
        <dbReference type="Proteomes" id="UP001464891"/>
    </source>
</evidence>
<dbReference type="RefSeq" id="WP_190433439.1">
    <property type="nucleotide sequence ID" value="NZ_JAMPKM010000002.1"/>
</dbReference>
<name>A0ABV0J363_9CYAN</name>
<dbReference type="EMBL" id="JAMPKM010000002">
    <property type="protein sequence ID" value="MEP0816206.1"/>
    <property type="molecule type" value="Genomic_DNA"/>
</dbReference>
<proteinExistence type="predicted"/>
<accession>A0ABV0J363</accession>
<evidence type="ECO:0000313" key="1">
    <source>
        <dbReference type="EMBL" id="MEP0816206.1"/>
    </source>
</evidence>